<dbReference type="HOGENOM" id="CLU_1836433_0_0_1"/>
<dbReference type="EMBL" id="KN837129">
    <property type="protein sequence ID" value="KIJ42489.1"/>
    <property type="molecule type" value="Genomic_DNA"/>
</dbReference>
<accession>A0A0C9V6B5</accession>
<name>A0A0C9V6B5_SPHS4</name>
<keyword evidence="2" id="KW-1185">Reference proteome</keyword>
<evidence type="ECO:0000313" key="1">
    <source>
        <dbReference type="EMBL" id="KIJ42489.1"/>
    </source>
</evidence>
<gene>
    <name evidence="1" type="ORF">M422DRAFT_254268</name>
</gene>
<organism evidence="1 2">
    <name type="scientific">Sphaerobolus stellatus (strain SS14)</name>
    <dbReference type="NCBI Taxonomy" id="990650"/>
    <lineage>
        <taxon>Eukaryota</taxon>
        <taxon>Fungi</taxon>
        <taxon>Dikarya</taxon>
        <taxon>Basidiomycota</taxon>
        <taxon>Agaricomycotina</taxon>
        <taxon>Agaricomycetes</taxon>
        <taxon>Phallomycetidae</taxon>
        <taxon>Geastrales</taxon>
        <taxon>Sphaerobolaceae</taxon>
        <taxon>Sphaerobolus</taxon>
    </lineage>
</organism>
<evidence type="ECO:0000313" key="2">
    <source>
        <dbReference type="Proteomes" id="UP000054279"/>
    </source>
</evidence>
<sequence>MPTCTGCNNSYPALSISAQCGRCTRGQGKSSTKRRTIENSPQRLGCGTVFTNLPSSICGRCTANGVTHEETLEKSSHLDASTTATALIEGADIHHSYATAQHLEKQPKNPGLQKAENYKTLKQLAHNEISFTLKIYIITI</sequence>
<dbReference type="Proteomes" id="UP000054279">
    <property type="component" value="Unassembled WGS sequence"/>
</dbReference>
<dbReference type="AlphaFoldDB" id="A0A0C9V6B5"/>
<protein>
    <submittedName>
        <fullName evidence="1">Uncharacterized protein</fullName>
    </submittedName>
</protein>
<reference evidence="1 2" key="1">
    <citation type="submission" date="2014-06" db="EMBL/GenBank/DDBJ databases">
        <title>Evolutionary Origins and Diversification of the Mycorrhizal Mutualists.</title>
        <authorList>
            <consortium name="DOE Joint Genome Institute"/>
            <consortium name="Mycorrhizal Genomics Consortium"/>
            <person name="Kohler A."/>
            <person name="Kuo A."/>
            <person name="Nagy L.G."/>
            <person name="Floudas D."/>
            <person name="Copeland A."/>
            <person name="Barry K.W."/>
            <person name="Cichocki N."/>
            <person name="Veneault-Fourrey C."/>
            <person name="LaButti K."/>
            <person name="Lindquist E.A."/>
            <person name="Lipzen A."/>
            <person name="Lundell T."/>
            <person name="Morin E."/>
            <person name="Murat C."/>
            <person name="Riley R."/>
            <person name="Ohm R."/>
            <person name="Sun H."/>
            <person name="Tunlid A."/>
            <person name="Henrissat B."/>
            <person name="Grigoriev I.V."/>
            <person name="Hibbett D.S."/>
            <person name="Martin F."/>
        </authorList>
    </citation>
    <scope>NUCLEOTIDE SEQUENCE [LARGE SCALE GENOMIC DNA]</scope>
    <source>
        <strain evidence="1 2">SS14</strain>
    </source>
</reference>
<proteinExistence type="predicted"/>